<proteinExistence type="inferred from homology"/>
<dbReference type="InterPro" id="IPR029052">
    <property type="entry name" value="Metallo-depent_PP-like"/>
</dbReference>
<gene>
    <name evidence="5" type="ORF">ABNN70_02120</name>
</gene>
<dbReference type="PANTHER" id="PTHR33393">
    <property type="entry name" value="POLYGLUTAMINE SYNTHESIS ACCESSORY PROTEIN RV0574C-RELATED"/>
    <property type="match status" value="1"/>
</dbReference>
<evidence type="ECO:0000256" key="3">
    <source>
        <dbReference type="SAM" id="SignalP"/>
    </source>
</evidence>
<dbReference type="RefSeq" id="WP_129929340.1">
    <property type="nucleotide sequence ID" value="NZ_CP159510.1"/>
</dbReference>
<dbReference type="CDD" id="cd07381">
    <property type="entry name" value="MPP_CapA"/>
    <property type="match status" value="1"/>
</dbReference>
<dbReference type="Gene3D" id="3.60.21.10">
    <property type="match status" value="1"/>
</dbReference>
<dbReference type="GO" id="GO:0016787">
    <property type="term" value="F:hydrolase activity"/>
    <property type="evidence" value="ECO:0007669"/>
    <property type="project" value="UniProtKB-KW"/>
</dbReference>
<protein>
    <submittedName>
        <fullName evidence="5">CapA family protein</fullName>
        <ecNumber evidence="5">3.1.-.-</ecNumber>
    </submittedName>
</protein>
<name>A0AAU8IGM2_9BACL</name>
<dbReference type="AlphaFoldDB" id="A0AAU8IGM2"/>
<comment type="similarity">
    <text evidence="1">Belongs to the CapA family.</text>
</comment>
<keyword evidence="3" id="KW-0732">Signal</keyword>
<dbReference type="Pfam" id="PF09587">
    <property type="entry name" value="PGA_cap"/>
    <property type="match status" value="1"/>
</dbReference>
<organism evidence="5">
    <name type="scientific">Sporolactobacillus sp. Y61</name>
    <dbReference type="NCBI Taxonomy" id="3160863"/>
    <lineage>
        <taxon>Bacteria</taxon>
        <taxon>Bacillati</taxon>
        <taxon>Bacillota</taxon>
        <taxon>Bacilli</taxon>
        <taxon>Bacillales</taxon>
        <taxon>Sporolactobacillaceae</taxon>
        <taxon>Sporolactobacillus</taxon>
    </lineage>
</organism>
<dbReference type="SUPFAM" id="SSF56300">
    <property type="entry name" value="Metallo-dependent phosphatases"/>
    <property type="match status" value="1"/>
</dbReference>
<keyword evidence="5" id="KW-0378">Hydrolase</keyword>
<accession>A0AAU8IGM2</accession>
<feature type="signal peptide" evidence="3">
    <location>
        <begin position="1"/>
        <end position="24"/>
    </location>
</feature>
<dbReference type="InterPro" id="IPR019079">
    <property type="entry name" value="Capsule_synth_CapA"/>
</dbReference>
<evidence type="ECO:0000256" key="2">
    <source>
        <dbReference type="SAM" id="MobiDB-lite"/>
    </source>
</evidence>
<dbReference type="EC" id="3.1.-.-" evidence="5"/>
<evidence type="ECO:0000313" key="5">
    <source>
        <dbReference type="EMBL" id="XCJ17347.1"/>
    </source>
</evidence>
<dbReference type="EMBL" id="CP159510">
    <property type="protein sequence ID" value="XCJ17347.1"/>
    <property type="molecule type" value="Genomic_DNA"/>
</dbReference>
<feature type="chain" id="PRO_5043952912" evidence="3">
    <location>
        <begin position="25"/>
        <end position="394"/>
    </location>
</feature>
<dbReference type="PANTHER" id="PTHR33393:SF12">
    <property type="entry name" value="CAPSULE BIOSYNTHESIS PROTEIN CAPA"/>
    <property type="match status" value="1"/>
</dbReference>
<reference evidence="5" key="1">
    <citation type="submission" date="2024-06" db="EMBL/GenBank/DDBJ databases">
        <authorList>
            <person name="Fan A."/>
            <person name="Zhang F.Y."/>
            <person name="Zhang L."/>
        </authorList>
    </citation>
    <scope>NUCLEOTIDE SEQUENCE</scope>
    <source>
        <strain evidence="5">Y61</strain>
    </source>
</reference>
<dbReference type="SMART" id="SM00854">
    <property type="entry name" value="PGA_cap"/>
    <property type="match status" value="1"/>
</dbReference>
<evidence type="ECO:0000259" key="4">
    <source>
        <dbReference type="SMART" id="SM00854"/>
    </source>
</evidence>
<evidence type="ECO:0000256" key="1">
    <source>
        <dbReference type="ARBA" id="ARBA00005662"/>
    </source>
</evidence>
<feature type="region of interest" description="Disordered" evidence="2">
    <location>
        <begin position="35"/>
        <end position="64"/>
    </location>
</feature>
<dbReference type="InterPro" id="IPR052169">
    <property type="entry name" value="CW_Biosynth-Accessory"/>
</dbReference>
<sequence length="394" mass="43333">MKKTILTFLLLPLFLIAVFSSIQVDQLTQLADPEKADAEQLTPSKAEKQPASVEDPIRSERTAPSARTLTIGAIGDILIHSPVYQSAQTVSGYNFRPMLEAVKPYLQQPDILTANQESLWGGKKLGLSGYPMFNSPQEIGEAVKDAGVDIVSTANNHSLDRHEAGQTAALTYMDRIGMKHAGTYLNAEDAAKTEITTIRGIRIAWLSYTYGTNGVPIPENKGYLVNLIDRDKMSRDIRRAKEEADLVVVSIHWGTEYQLLPNGEQKSIAQFAVNEGADILFGAHPHVLQPMEWLTSEDGHRALVIYSLGNFLSGQIGEKRQIGGVATVQVTKRTRNGRSSIALSEPSFLPTYVARNHDFKVVPLKEAGAYGLPGAENKYQEIMSHVLSPVRRAR</sequence>
<feature type="domain" description="Capsule synthesis protein CapA" evidence="4">
    <location>
        <begin position="70"/>
        <end position="315"/>
    </location>
</feature>